<dbReference type="AlphaFoldDB" id="A0A1Z5JZ07"/>
<proteinExistence type="predicted"/>
<name>A0A1Z5JZ07_FISSO</name>
<dbReference type="InParanoid" id="A0A1Z5JZ07"/>
<gene>
    <name evidence="4" type="ORF">FisN_4Lu518</name>
</gene>
<evidence type="ECO:0000313" key="5">
    <source>
        <dbReference type="Proteomes" id="UP000198406"/>
    </source>
</evidence>
<dbReference type="Proteomes" id="UP000198406">
    <property type="component" value="Unassembled WGS sequence"/>
</dbReference>
<feature type="compositionally biased region" description="Polar residues" evidence="2">
    <location>
        <begin position="98"/>
        <end position="118"/>
    </location>
</feature>
<dbReference type="InterPro" id="IPR011009">
    <property type="entry name" value="Kinase-like_dom_sf"/>
</dbReference>
<feature type="region of interest" description="Disordered" evidence="2">
    <location>
        <begin position="92"/>
        <end position="134"/>
    </location>
</feature>
<feature type="compositionally biased region" description="Basic and acidic residues" evidence="2">
    <location>
        <begin position="120"/>
        <end position="130"/>
    </location>
</feature>
<organism evidence="4 5">
    <name type="scientific">Fistulifera solaris</name>
    <name type="common">Oleaginous diatom</name>
    <dbReference type="NCBI Taxonomy" id="1519565"/>
    <lineage>
        <taxon>Eukaryota</taxon>
        <taxon>Sar</taxon>
        <taxon>Stramenopiles</taxon>
        <taxon>Ochrophyta</taxon>
        <taxon>Bacillariophyta</taxon>
        <taxon>Bacillariophyceae</taxon>
        <taxon>Bacillariophycidae</taxon>
        <taxon>Naviculales</taxon>
        <taxon>Naviculaceae</taxon>
        <taxon>Fistulifera</taxon>
    </lineage>
</organism>
<keyword evidence="1" id="KW-0175">Coiled coil</keyword>
<dbReference type="Gene3D" id="1.10.510.10">
    <property type="entry name" value="Transferase(Phosphotransferase) domain 1"/>
    <property type="match status" value="1"/>
</dbReference>
<reference evidence="4 5" key="1">
    <citation type="journal article" date="2015" name="Plant Cell">
        <title>Oil accumulation by the oleaginous diatom Fistulifera solaris as revealed by the genome and transcriptome.</title>
        <authorList>
            <person name="Tanaka T."/>
            <person name="Maeda Y."/>
            <person name="Veluchamy A."/>
            <person name="Tanaka M."/>
            <person name="Abida H."/>
            <person name="Marechal E."/>
            <person name="Bowler C."/>
            <person name="Muto M."/>
            <person name="Sunaga Y."/>
            <person name="Tanaka M."/>
            <person name="Yoshino T."/>
            <person name="Taniguchi T."/>
            <person name="Fukuda Y."/>
            <person name="Nemoto M."/>
            <person name="Matsumoto M."/>
            <person name="Wong P.S."/>
            <person name="Aburatani S."/>
            <person name="Fujibuchi W."/>
        </authorList>
    </citation>
    <scope>NUCLEOTIDE SEQUENCE [LARGE SCALE GENOMIC DNA]</scope>
    <source>
        <strain evidence="4 5">JPCC DA0580</strain>
    </source>
</reference>
<evidence type="ECO:0000256" key="1">
    <source>
        <dbReference type="SAM" id="Coils"/>
    </source>
</evidence>
<dbReference type="EMBL" id="BDSP01000136">
    <property type="protein sequence ID" value="GAX19260.1"/>
    <property type="molecule type" value="Genomic_DNA"/>
</dbReference>
<evidence type="ECO:0000256" key="2">
    <source>
        <dbReference type="SAM" id="MobiDB-lite"/>
    </source>
</evidence>
<dbReference type="GO" id="GO:0005524">
    <property type="term" value="F:ATP binding"/>
    <property type="evidence" value="ECO:0007669"/>
    <property type="project" value="InterPro"/>
</dbReference>
<comment type="caution">
    <text evidence="4">The sequence shown here is derived from an EMBL/GenBank/DDBJ whole genome shotgun (WGS) entry which is preliminary data.</text>
</comment>
<feature type="domain" description="Protein kinase" evidence="3">
    <location>
        <begin position="61"/>
        <end position="287"/>
    </location>
</feature>
<evidence type="ECO:0000313" key="4">
    <source>
        <dbReference type="EMBL" id="GAX19260.1"/>
    </source>
</evidence>
<protein>
    <recommendedName>
        <fullName evidence="3">Protein kinase domain-containing protein</fullName>
    </recommendedName>
</protein>
<dbReference type="GO" id="GO:0004672">
    <property type="term" value="F:protein kinase activity"/>
    <property type="evidence" value="ECO:0007669"/>
    <property type="project" value="InterPro"/>
</dbReference>
<sequence>MKISTSEDDHEDKKCKLRKERKDAKDLLERAHDILKEADESYIANNTGPRRRYPTIDLCEVLIGPLLGVGGFCQVFEVKQFRLNELEQIKEEGDETNESNTLATSISNAKDESSTPSKGATERGDKRVDDSSLMNDDETHYDIRNARTTMARLVRRDGSARYAIKKLHEDLNEIERARGIVDLALEAKYLSVLWHPNIIKMRAIASGSSLDSKFFIIMDRLYDILDHRFEKWVVTKQRNKGGLFGRGANRELLHELLVERLTVAYDLASALCYMHEHHLVYRDLKKV</sequence>
<accession>A0A1Z5JZ07</accession>
<dbReference type="InterPro" id="IPR000719">
    <property type="entry name" value="Prot_kinase_dom"/>
</dbReference>
<feature type="coiled-coil region" evidence="1">
    <location>
        <begin position="10"/>
        <end position="41"/>
    </location>
</feature>
<dbReference type="SUPFAM" id="SSF56112">
    <property type="entry name" value="Protein kinase-like (PK-like)"/>
    <property type="match status" value="1"/>
</dbReference>
<evidence type="ECO:0000259" key="3">
    <source>
        <dbReference type="PROSITE" id="PS50011"/>
    </source>
</evidence>
<keyword evidence="5" id="KW-1185">Reference proteome</keyword>
<dbReference type="PROSITE" id="PS50011">
    <property type="entry name" value="PROTEIN_KINASE_DOM"/>
    <property type="match status" value="1"/>
</dbReference>